<dbReference type="Proteomes" id="UP000464495">
    <property type="component" value="Chromosome"/>
</dbReference>
<evidence type="ECO:0000256" key="6">
    <source>
        <dbReference type="ARBA" id="ARBA00023316"/>
    </source>
</evidence>
<dbReference type="RefSeq" id="WP_161863115.1">
    <property type="nucleotide sequence ID" value="NZ_CP046620.1"/>
</dbReference>
<evidence type="ECO:0000259" key="8">
    <source>
        <dbReference type="PROSITE" id="PS52029"/>
    </source>
</evidence>
<dbReference type="GO" id="GO:0004180">
    <property type="term" value="F:carboxypeptidase activity"/>
    <property type="evidence" value="ECO:0007669"/>
    <property type="project" value="UniProtKB-ARBA"/>
</dbReference>
<keyword evidence="3" id="KW-0808">Transferase</keyword>
<dbReference type="Pfam" id="PF03734">
    <property type="entry name" value="YkuD"/>
    <property type="match status" value="1"/>
</dbReference>
<evidence type="ECO:0000256" key="4">
    <source>
        <dbReference type="ARBA" id="ARBA00022960"/>
    </source>
</evidence>
<dbReference type="PANTHER" id="PTHR36699">
    <property type="entry name" value="LD-TRANSPEPTIDASE"/>
    <property type="match status" value="1"/>
</dbReference>
<evidence type="ECO:0000256" key="7">
    <source>
        <dbReference type="PROSITE-ProRule" id="PRU01373"/>
    </source>
</evidence>
<dbReference type="GO" id="GO:0071555">
    <property type="term" value="P:cell wall organization"/>
    <property type="evidence" value="ECO:0007669"/>
    <property type="project" value="UniProtKB-UniRule"/>
</dbReference>
<accession>A0A6P1T5K0</accession>
<dbReference type="SUPFAM" id="SSF141523">
    <property type="entry name" value="L,D-transpeptidase catalytic domain-like"/>
    <property type="match status" value="1"/>
</dbReference>
<evidence type="ECO:0000256" key="3">
    <source>
        <dbReference type="ARBA" id="ARBA00022679"/>
    </source>
</evidence>
<feature type="domain" description="L,D-TPase catalytic" evidence="8">
    <location>
        <begin position="33"/>
        <end position="165"/>
    </location>
</feature>
<keyword evidence="4 7" id="KW-0133">Cell shape</keyword>
<dbReference type="UniPathway" id="UPA00219"/>
<keyword evidence="6 7" id="KW-0961">Cell wall biogenesis/degradation</keyword>
<keyword evidence="10" id="KW-1185">Reference proteome</keyword>
<protein>
    <submittedName>
        <fullName evidence="9">L,D-transpeptidase family protein</fullName>
    </submittedName>
</protein>
<comment type="pathway">
    <text evidence="1 7">Cell wall biogenesis; peptidoglycan biosynthesis.</text>
</comment>
<gene>
    <name evidence="9" type="ORF">GO499_16010</name>
</gene>
<evidence type="ECO:0000256" key="1">
    <source>
        <dbReference type="ARBA" id="ARBA00004752"/>
    </source>
</evidence>
<keyword evidence="5 7" id="KW-0573">Peptidoglycan synthesis</keyword>
<dbReference type="KEGG" id="amaq:GO499_16010"/>
<evidence type="ECO:0000313" key="9">
    <source>
        <dbReference type="EMBL" id="QHQ36569.1"/>
    </source>
</evidence>
<dbReference type="InterPro" id="IPR038063">
    <property type="entry name" value="Transpep_catalytic_dom"/>
</dbReference>
<sequence>MTHVLTKRGLLVGAAALTVSACSQDISRLATADAVVVSKSKRELYVVSGGKSVKSYRVNLGFSPQGHKEKEGDGRTPEGFYFIDRKNPQSDFHLSLGINYPNATDVARAEAMGVKPGGDIFIHGGPRPKIDKGGPDWTAGCIAVSDREIEEIYAMVRMGTPVQILT</sequence>
<organism evidence="9 10">
    <name type="scientific">Algicella marina</name>
    <dbReference type="NCBI Taxonomy" id="2683284"/>
    <lineage>
        <taxon>Bacteria</taxon>
        <taxon>Pseudomonadati</taxon>
        <taxon>Pseudomonadota</taxon>
        <taxon>Alphaproteobacteria</taxon>
        <taxon>Rhodobacterales</taxon>
        <taxon>Paracoccaceae</taxon>
        <taxon>Algicella</taxon>
    </lineage>
</organism>
<dbReference type="Gene3D" id="2.40.440.10">
    <property type="entry name" value="L,D-transpeptidase catalytic domain-like"/>
    <property type="match status" value="1"/>
</dbReference>
<proteinExistence type="inferred from homology"/>
<feature type="active site" description="Nucleophile" evidence="7">
    <location>
        <position position="141"/>
    </location>
</feature>
<evidence type="ECO:0000256" key="5">
    <source>
        <dbReference type="ARBA" id="ARBA00022984"/>
    </source>
</evidence>
<dbReference type="CDD" id="cd16913">
    <property type="entry name" value="YkuD_like"/>
    <property type="match status" value="1"/>
</dbReference>
<dbReference type="AlphaFoldDB" id="A0A6P1T5K0"/>
<name>A0A6P1T5K0_9RHOB</name>
<dbReference type="PANTHER" id="PTHR36699:SF1">
    <property type="entry name" value="L,D-TRANSPEPTIDASE YAFK-RELATED"/>
    <property type="match status" value="1"/>
</dbReference>
<comment type="similarity">
    <text evidence="2">Belongs to the YkuD family.</text>
</comment>
<dbReference type="EMBL" id="CP046620">
    <property type="protein sequence ID" value="QHQ36569.1"/>
    <property type="molecule type" value="Genomic_DNA"/>
</dbReference>
<dbReference type="GO" id="GO:0008360">
    <property type="term" value="P:regulation of cell shape"/>
    <property type="evidence" value="ECO:0007669"/>
    <property type="project" value="UniProtKB-UniRule"/>
</dbReference>
<feature type="active site" description="Proton donor/acceptor" evidence="7">
    <location>
        <position position="123"/>
    </location>
</feature>
<dbReference type="InterPro" id="IPR005490">
    <property type="entry name" value="LD_TPept_cat_dom"/>
</dbReference>
<dbReference type="GO" id="GO:0009252">
    <property type="term" value="P:peptidoglycan biosynthetic process"/>
    <property type="evidence" value="ECO:0007669"/>
    <property type="project" value="UniProtKB-UniPathway"/>
</dbReference>
<evidence type="ECO:0000256" key="2">
    <source>
        <dbReference type="ARBA" id="ARBA00005992"/>
    </source>
</evidence>
<dbReference type="GO" id="GO:0016740">
    <property type="term" value="F:transferase activity"/>
    <property type="evidence" value="ECO:0007669"/>
    <property type="project" value="UniProtKB-KW"/>
</dbReference>
<dbReference type="PROSITE" id="PS51257">
    <property type="entry name" value="PROKAR_LIPOPROTEIN"/>
    <property type="match status" value="1"/>
</dbReference>
<dbReference type="PROSITE" id="PS52029">
    <property type="entry name" value="LD_TPASE"/>
    <property type="match status" value="1"/>
</dbReference>
<evidence type="ECO:0000313" key="10">
    <source>
        <dbReference type="Proteomes" id="UP000464495"/>
    </source>
</evidence>
<reference evidence="9 10" key="1">
    <citation type="submission" date="2019-12" db="EMBL/GenBank/DDBJ databases">
        <title>Complete genome sequence of Algicella marina strain 9Alg 56(T) isolated from the red alga Tichocarpus crinitus.</title>
        <authorList>
            <person name="Kim S.-G."/>
            <person name="Nedashkovskaya O.I."/>
        </authorList>
    </citation>
    <scope>NUCLEOTIDE SEQUENCE [LARGE SCALE GENOMIC DNA]</scope>
    <source>
        <strain evidence="9 10">9Alg 56</strain>
    </source>
</reference>